<gene>
    <name evidence="1" type="ORF">HPB50_019291</name>
</gene>
<evidence type="ECO:0000313" key="1">
    <source>
        <dbReference type="EMBL" id="KAH6947490.1"/>
    </source>
</evidence>
<dbReference type="Proteomes" id="UP000821845">
    <property type="component" value="Chromosome 1"/>
</dbReference>
<dbReference type="EMBL" id="CM023481">
    <property type="protein sequence ID" value="KAH6947490.1"/>
    <property type="molecule type" value="Genomic_DNA"/>
</dbReference>
<accession>A0ACB7TL08</accession>
<reference evidence="1" key="1">
    <citation type="submission" date="2020-05" db="EMBL/GenBank/DDBJ databases">
        <title>Large-scale comparative analyses of tick genomes elucidate their genetic diversity and vector capacities.</title>
        <authorList>
            <person name="Jia N."/>
            <person name="Wang J."/>
            <person name="Shi W."/>
            <person name="Du L."/>
            <person name="Sun Y."/>
            <person name="Zhan W."/>
            <person name="Jiang J."/>
            <person name="Wang Q."/>
            <person name="Zhang B."/>
            <person name="Ji P."/>
            <person name="Sakyi L.B."/>
            <person name="Cui X."/>
            <person name="Yuan T."/>
            <person name="Jiang B."/>
            <person name="Yang W."/>
            <person name="Lam T.T.-Y."/>
            <person name="Chang Q."/>
            <person name="Ding S."/>
            <person name="Wang X."/>
            <person name="Zhu J."/>
            <person name="Ruan X."/>
            <person name="Zhao L."/>
            <person name="Wei J."/>
            <person name="Que T."/>
            <person name="Du C."/>
            <person name="Cheng J."/>
            <person name="Dai P."/>
            <person name="Han X."/>
            <person name="Huang E."/>
            <person name="Gao Y."/>
            <person name="Liu J."/>
            <person name="Shao H."/>
            <person name="Ye R."/>
            <person name="Li L."/>
            <person name="Wei W."/>
            <person name="Wang X."/>
            <person name="Wang C."/>
            <person name="Yang T."/>
            <person name="Huo Q."/>
            <person name="Li W."/>
            <person name="Guo W."/>
            <person name="Chen H."/>
            <person name="Zhou L."/>
            <person name="Ni X."/>
            <person name="Tian J."/>
            <person name="Zhou Y."/>
            <person name="Sheng Y."/>
            <person name="Liu T."/>
            <person name="Pan Y."/>
            <person name="Xia L."/>
            <person name="Li J."/>
            <person name="Zhao F."/>
            <person name="Cao W."/>
        </authorList>
    </citation>
    <scope>NUCLEOTIDE SEQUENCE</scope>
    <source>
        <strain evidence="1">Hyas-2018</strain>
    </source>
</reference>
<comment type="caution">
    <text evidence="1">The sequence shown here is derived from an EMBL/GenBank/DDBJ whole genome shotgun (WGS) entry which is preliminary data.</text>
</comment>
<sequence>MSVTPEHYTATLCQKDRERYEDEKLRTGHIHASCGRLCERRGLVAARRQLRYPRISRSEDEFYYPGAAHVQKGPRGPQLCDEWLGAGAAGEESHR</sequence>
<proteinExistence type="predicted"/>
<keyword evidence="2" id="KW-1185">Reference proteome</keyword>
<organism evidence="1 2">
    <name type="scientific">Hyalomma asiaticum</name>
    <name type="common">Tick</name>
    <dbReference type="NCBI Taxonomy" id="266040"/>
    <lineage>
        <taxon>Eukaryota</taxon>
        <taxon>Metazoa</taxon>
        <taxon>Ecdysozoa</taxon>
        <taxon>Arthropoda</taxon>
        <taxon>Chelicerata</taxon>
        <taxon>Arachnida</taxon>
        <taxon>Acari</taxon>
        <taxon>Parasitiformes</taxon>
        <taxon>Ixodida</taxon>
        <taxon>Ixodoidea</taxon>
        <taxon>Ixodidae</taxon>
        <taxon>Hyalomminae</taxon>
        <taxon>Hyalomma</taxon>
    </lineage>
</organism>
<evidence type="ECO:0000313" key="2">
    <source>
        <dbReference type="Proteomes" id="UP000821845"/>
    </source>
</evidence>
<protein>
    <submittedName>
        <fullName evidence="1">Uncharacterized protein</fullName>
    </submittedName>
</protein>
<name>A0ACB7TL08_HYAAI</name>